<evidence type="ECO:0000313" key="4">
    <source>
        <dbReference type="EMBL" id="QEQ68127.1"/>
    </source>
</evidence>
<dbReference type="EMBL" id="MH255829">
    <property type="protein sequence ID" value="AWM64748.1"/>
    <property type="molecule type" value="Genomic_DNA"/>
</dbReference>
<dbReference type="PANTHER" id="PTHR37023:SF1">
    <property type="entry name" value="ISSOD25 TRANSPOSASE TNPA_ISSOD25"/>
    <property type="match status" value="1"/>
</dbReference>
<dbReference type="EMBL" id="MH643789">
    <property type="protein sequence ID" value="QEQ68127.1"/>
    <property type="molecule type" value="Genomic_DNA"/>
</dbReference>
<name>A0A343YQ22_KLEPN</name>
<evidence type="ECO:0000259" key="1">
    <source>
        <dbReference type="Pfam" id="PF04986"/>
    </source>
</evidence>
<keyword evidence="3" id="KW-0614">Plasmid</keyword>
<sequence length="240" mass="27381">MLSGFTPRPLKRLFTANQCWTSFLDAGGLRDIEVEAVTKMLACGTRILGVKEFGCDNPDCQHVKYLTNSCGSRACPSCGKKATDLWTATQLNRLPDCDWVHLVFTLPDTLWPVFESNRWLLNDVCRLAVENLLYAARKRGLEPGIFCAIHTYGRRLNWHPHVHVSVTCGGLNKHGQWKKLSFLKDAMRSRWMWNMRQLLLKAWSEGHCCKVSDEAAFCLIQRPYISKTLLTRRISPRGSP</sequence>
<geneLocation type="plasmid" evidence="4">
    <name>pHA2-23-KPC</name>
</geneLocation>
<dbReference type="InterPro" id="IPR026889">
    <property type="entry name" value="Zn_Tnp"/>
</dbReference>
<reference evidence="3" key="1">
    <citation type="submission" date="2018-04" db="EMBL/GenBank/DDBJ databases">
        <title>Plasmids in a carbapenemase-producing, HvKP isolate.</title>
        <authorList>
            <person name="Dong N."/>
            <person name="Liu L."/>
            <person name="Zhang R."/>
            <person name="Chen K."/>
            <person name="Xie M."/>
            <person name="Chan E.W.C."/>
            <person name="Chen S."/>
        </authorList>
    </citation>
    <scope>NUCLEOTIDE SEQUENCE</scope>
    <source>
        <strain evidence="3">SH9</strain>
        <plasmid evidence="3">pSH9-CTX-TEM</plasmid>
    </source>
</reference>
<dbReference type="PANTHER" id="PTHR37023">
    <property type="entry name" value="TRANSPOSASE"/>
    <property type="match status" value="1"/>
</dbReference>
<feature type="domain" description="Transposase IS801/IS1294" evidence="1">
    <location>
        <begin position="144"/>
        <end position="208"/>
    </location>
</feature>
<protein>
    <submittedName>
        <fullName evidence="3">Uncharacterized protein</fullName>
    </submittedName>
</protein>
<reference evidence="4" key="2">
    <citation type="submission" date="2018-07" db="EMBL/GenBank/DDBJ databases">
        <title>Diversity of ST11 carbapenem-resistant hypervirulent Klebsiella pneumoniae in China.</title>
        <authorList>
            <person name="Dong N."/>
            <person name="Chen S."/>
        </authorList>
    </citation>
    <scope>NUCLEOTIDE SEQUENCE</scope>
    <source>
        <strain evidence="4">HA2</strain>
        <plasmid evidence="4">pHA2-23-KPC</plasmid>
    </source>
</reference>
<geneLocation type="plasmid" evidence="3">
    <name>pSH9-CTX-TEM</name>
</geneLocation>
<dbReference type="InterPro" id="IPR007069">
    <property type="entry name" value="Transposase_32"/>
</dbReference>
<dbReference type="GO" id="GO:0003677">
    <property type="term" value="F:DNA binding"/>
    <property type="evidence" value="ECO:0007669"/>
    <property type="project" value="InterPro"/>
</dbReference>
<dbReference type="Pfam" id="PF04986">
    <property type="entry name" value="Y2_Tnp"/>
    <property type="match status" value="1"/>
</dbReference>
<dbReference type="GO" id="GO:0004803">
    <property type="term" value="F:transposase activity"/>
    <property type="evidence" value="ECO:0007669"/>
    <property type="project" value="InterPro"/>
</dbReference>
<dbReference type="Pfam" id="PF14319">
    <property type="entry name" value="Zn_Tnp_IS91"/>
    <property type="match status" value="1"/>
</dbReference>
<evidence type="ECO:0000259" key="2">
    <source>
        <dbReference type="Pfam" id="PF14319"/>
    </source>
</evidence>
<organism evidence="3">
    <name type="scientific">Klebsiella pneumoniae subsp. pneumoniae</name>
    <dbReference type="NCBI Taxonomy" id="72407"/>
    <lineage>
        <taxon>Bacteria</taxon>
        <taxon>Pseudomonadati</taxon>
        <taxon>Pseudomonadota</taxon>
        <taxon>Gammaproteobacteria</taxon>
        <taxon>Enterobacterales</taxon>
        <taxon>Enterobacteriaceae</taxon>
        <taxon>Klebsiella/Raoultella group</taxon>
        <taxon>Klebsiella</taxon>
        <taxon>Klebsiella pneumoniae complex</taxon>
    </lineage>
</organism>
<dbReference type="AlphaFoldDB" id="A0A343YQ22"/>
<evidence type="ECO:0000313" key="3">
    <source>
        <dbReference type="EMBL" id="AWM64748.1"/>
    </source>
</evidence>
<proteinExistence type="predicted"/>
<feature type="domain" description="Transposase zinc-binding" evidence="2">
    <location>
        <begin position="16"/>
        <end position="106"/>
    </location>
</feature>
<accession>A0A343YQ22</accession>
<gene>
    <name evidence="3" type="ORF">CLEHKFCG_00412</name>
    <name evidence="4" type="ORF">ICEJAFMC_00436</name>
</gene>
<dbReference type="GO" id="GO:0006313">
    <property type="term" value="P:DNA transposition"/>
    <property type="evidence" value="ECO:0007669"/>
    <property type="project" value="InterPro"/>
</dbReference>